<dbReference type="GO" id="GO:0005524">
    <property type="term" value="F:ATP binding"/>
    <property type="evidence" value="ECO:0007669"/>
    <property type="project" value="UniProtKB-KW"/>
</dbReference>
<keyword evidence="4" id="KW-0067">ATP-binding</keyword>
<evidence type="ECO:0000256" key="1">
    <source>
        <dbReference type="ARBA" id="ARBA00022679"/>
    </source>
</evidence>
<evidence type="ECO:0000313" key="10">
    <source>
        <dbReference type="Proteomes" id="UP000031512"/>
    </source>
</evidence>
<proteinExistence type="predicted"/>
<dbReference type="InterPro" id="IPR050339">
    <property type="entry name" value="CC_SR_Kinase"/>
</dbReference>
<dbReference type="GO" id="GO:0017148">
    <property type="term" value="P:negative regulation of translation"/>
    <property type="evidence" value="ECO:0007669"/>
    <property type="project" value="UniProtKB-KW"/>
</dbReference>
<keyword evidence="1" id="KW-0808">Transferase</keyword>
<dbReference type="InterPro" id="IPR016135">
    <property type="entry name" value="UBQ-conjugating_enzyme/RWD"/>
</dbReference>
<dbReference type="InterPro" id="IPR006575">
    <property type="entry name" value="RWD_dom"/>
</dbReference>
<accession>L0AY21</accession>
<gene>
    <name evidence="9" type="ORF">BEWA_030150</name>
</gene>
<evidence type="ECO:0000256" key="4">
    <source>
        <dbReference type="ARBA" id="ARBA00022840"/>
    </source>
</evidence>
<dbReference type="GeneID" id="15806827"/>
<evidence type="ECO:0000256" key="5">
    <source>
        <dbReference type="ARBA" id="ARBA00023193"/>
    </source>
</evidence>
<feature type="compositionally biased region" description="Polar residues" evidence="6">
    <location>
        <begin position="204"/>
        <end position="218"/>
    </location>
</feature>
<feature type="domain" description="RWD" evidence="8">
    <location>
        <begin position="53"/>
        <end position="162"/>
    </location>
</feature>
<dbReference type="Pfam" id="PF00069">
    <property type="entry name" value="Pkinase"/>
    <property type="match status" value="1"/>
</dbReference>
<keyword evidence="5" id="KW-0652">Protein synthesis inhibitor</keyword>
<dbReference type="STRING" id="1537102.L0AY21"/>
<evidence type="ECO:0008006" key="11">
    <source>
        <dbReference type="Google" id="ProtNLM"/>
    </source>
</evidence>
<dbReference type="eggNOG" id="KOG1035">
    <property type="taxonomic scope" value="Eukaryota"/>
</dbReference>
<keyword evidence="3" id="KW-0418">Kinase</keyword>
<dbReference type="SUPFAM" id="SSF56112">
    <property type="entry name" value="Protein kinase-like (PK-like)"/>
    <property type="match status" value="1"/>
</dbReference>
<dbReference type="PANTHER" id="PTHR11042">
    <property type="entry name" value="EUKARYOTIC TRANSLATION INITIATION FACTOR 2-ALPHA KINASE EIF2-ALPHA KINASE -RELATED"/>
    <property type="match status" value="1"/>
</dbReference>
<organism evidence="9 10">
    <name type="scientific">Theileria equi strain WA</name>
    <dbReference type="NCBI Taxonomy" id="1537102"/>
    <lineage>
        <taxon>Eukaryota</taxon>
        <taxon>Sar</taxon>
        <taxon>Alveolata</taxon>
        <taxon>Apicomplexa</taxon>
        <taxon>Aconoidasida</taxon>
        <taxon>Piroplasmida</taxon>
        <taxon>Theileriidae</taxon>
        <taxon>Theileria</taxon>
    </lineage>
</organism>
<reference evidence="9 10" key="1">
    <citation type="journal article" date="2012" name="BMC Genomics">
        <title>Comparative genomic analysis and phylogenetic position of Theileria equi.</title>
        <authorList>
            <person name="Kappmeyer L.S."/>
            <person name="Thiagarajan M."/>
            <person name="Herndon D.R."/>
            <person name="Ramsay J.D."/>
            <person name="Caler E."/>
            <person name="Djikeng A."/>
            <person name="Gillespie J.J."/>
            <person name="Lau A.O."/>
            <person name="Roalson E.H."/>
            <person name="Silva J.C."/>
            <person name="Silva M.G."/>
            <person name="Suarez C.E."/>
            <person name="Ueti M.W."/>
            <person name="Nene V.M."/>
            <person name="Mealey R.H."/>
            <person name="Knowles D.P."/>
            <person name="Brayton K.A."/>
        </authorList>
    </citation>
    <scope>NUCLEOTIDE SEQUENCE [LARGE SCALE GENOMIC DNA]</scope>
    <source>
        <strain evidence="9 10">WA</strain>
    </source>
</reference>
<dbReference type="OrthoDB" id="341578at2759"/>
<dbReference type="PANTHER" id="PTHR11042:SF136">
    <property type="entry name" value="EIF-2-ALPHA KINASE GCN2"/>
    <property type="match status" value="1"/>
</dbReference>
<dbReference type="PROSITE" id="PS50908">
    <property type="entry name" value="RWD"/>
    <property type="match status" value="1"/>
</dbReference>
<dbReference type="GO" id="GO:0005829">
    <property type="term" value="C:cytosol"/>
    <property type="evidence" value="ECO:0007669"/>
    <property type="project" value="TreeGrafter"/>
</dbReference>
<evidence type="ECO:0000256" key="6">
    <source>
        <dbReference type="SAM" id="MobiDB-lite"/>
    </source>
</evidence>
<keyword evidence="10" id="KW-1185">Reference proteome</keyword>
<dbReference type="RefSeq" id="XP_004829829.1">
    <property type="nucleotide sequence ID" value="XM_004829772.1"/>
</dbReference>
<dbReference type="Gene3D" id="3.10.110.10">
    <property type="entry name" value="Ubiquitin Conjugating Enzyme"/>
    <property type="match status" value="1"/>
</dbReference>
<protein>
    <recommendedName>
        <fullName evidence="11">Protein kinase domain-containing protein</fullName>
    </recommendedName>
</protein>
<dbReference type="GO" id="GO:0004694">
    <property type="term" value="F:eukaryotic translation initiation factor 2alpha kinase activity"/>
    <property type="evidence" value="ECO:0007669"/>
    <property type="project" value="TreeGrafter"/>
</dbReference>
<dbReference type="InterPro" id="IPR000719">
    <property type="entry name" value="Prot_kinase_dom"/>
</dbReference>
<dbReference type="EMBL" id="CP001669">
    <property type="protein sequence ID" value="AFZ80163.1"/>
    <property type="molecule type" value="Genomic_DNA"/>
</dbReference>
<evidence type="ECO:0000259" key="7">
    <source>
        <dbReference type="PROSITE" id="PS50011"/>
    </source>
</evidence>
<dbReference type="PROSITE" id="PS50011">
    <property type="entry name" value="PROTEIN_KINASE_DOM"/>
    <property type="match status" value="1"/>
</dbReference>
<evidence type="ECO:0000313" key="9">
    <source>
        <dbReference type="EMBL" id="AFZ80163.1"/>
    </source>
</evidence>
<dbReference type="InterPro" id="IPR011009">
    <property type="entry name" value="Kinase-like_dom_sf"/>
</dbReference>
<dbReference type="KEGG" id="beq:BEWA_030150"/>
<dbReference type="SMART" id="SM00220">
    <property type="entry name" value="S_TKc"/>
    <property type="match status" value="1"/>
</dbReference>
<feature type="domain" description="Protein kinase" evidence="7">
    <location>
        <begin position="405"/>
        <end position="725"/>
    </location>
</feature>
<dbReference type="Pfam" id="PF05773">
    <property type="entry name" value="RWD"/>
    <property type="match status" value="1"/>
</dbReference>
<evidence type="ECO:0000259" key="8">
    <source>
        <dbReference type="PROSITE" id="PS50908"/>
    </source>
</evidence>
<feature type="compositionally biased region" description="Basic and acidic residues" evidence="6">
    <location>
        <begin position="178"/>
        <end position="190"/>
    </location>
</feature>
<feature type="region of interest" description="Disordered" evidence="6">
    <location>
        <begin position="177"/>
        <end position="218"/>
    </location>
</feature>
<dbReference type="GO" id="GO:0005634">
    <property type="term" value="C:nucleus"/>
    <property type="evidence" value="ECO:0007669"/>
    <property type="project" value="TreeGrafter"/>
</dbReference>
<sequence>MLVSSDCSLVDQQMLQIEEIYAIHCIYFPVKIINPGKLDWSKFPDDCMSDAEYKNLSVKSKFRTDIKVGTVSIKDVKKLELIRFSFVVSENLESDLYSIIEVTFPKDYPVKPPLLTIKMTISLPPEEREHLVNEITDIIKRSSGNICIFDISVCVCETMNRVSNDHKNLWQEMTVRQVHSDDSSDDEQHVNRVQQGDSPRENVSESITKSSNDGRLDSVNTSSSKLLADVKIARIPLPTWSAQSLIQSPLWYEKKKGTRYAQVLKNDSHEYNKLQLGTGDISSFLDIPVLSLHENALNISNIESIDMLSNEVSSFNSVEENSGAFTEQDDLTEELDLIALSNKSIIISAIQGYLIQTKQLIHADRYKRDFVESLSQDQPCYRLSVAKHILDQNLYSIKSYDLPHFCSFNSLGNFSDGRIIFHHLSFRRRLIVNELISKISGLAKLQHNSISRYYQCWLEKDVEVTKIDELNLLCQSVLDGTFDTKSHKKYTRQLLLKVAARMDDTDEITDDFLLSETITQRRLFIQMQHFEGRTLEQEIQNNNLYKDEKLLWSFIRHLLDVLAYLHHHNAYHLRLSPDNIIVTSDSYGTGLKVCEFGIVGSLRQLYNFEYQCKSPSCGCRISRNVRDYLYEFHPSSYGLDAPAGDQDYDAEQEDMFAFGLIIFKMWHPPTEESQMRDIILKVVSSRTFPQYFIQSTPQIIITTLIRLFSNERRPTATELLRETLVPPVMDIYLYKQYLRRLQNPLSEESMDAVKFLFSRDWKSNVTRLKGDTDVEYLAHASHVVDRLETFMSNRSVVIRPPLIMQPSVDGTGDDVLLVLDSNNAILYLVRNILQSLLKAFQLNPDDKSGLGFKQFSAGDIYFGDKCALSAAFGITLKLDNVTSTLLDGQIKRNFDDTSMLIAMAQVELVSVAVDSLKSLDLRISLMISFSPLMRDFLSLVLGVEAEISQEIISKLCHIYINEYNLKMLLGNYSIACESDVVRALVDLFSSSYNLPVTLYKLHSLAVLLANFSQDNSAECTHLLKELSLLKNDSCSVNTSGEISTKGISDAYSTIQDQYLKRIRYMLELSKFLEVLGYTKYCFMELVSDNVRLKNFCEHFPLFCCYMDDYPNKYAVAVGGCYDSSLYVSEGSTNILHFGIEYIIEELVATSKRGKRLEGYAIAPTKSNVVDVIITSQTVRLLPAAVSIANKLIDAGLSCECRAIPLVLTNHFNERLQMINGVKARVHLQKSSNVVSTPLLSHATATDAIDEPMENLTPGEHKSSSDLRIEEAESVSKINLAEFSEGEDGDRSAMNIIYHVEPVNGSFSQAKKMESETSLVHFLIGQLL</sequence>
<evidence type="ECO:0000256" key="3">
    <source>
        <dbReference type="ARBA" id="ARBA00022777"/>
    </source>
</evidence>
<keyword evidence="2" id="KW-0547">Nucleotide-binding</keyword>
<evidence type="ECO:0000256" key="2">
    <source>
        <dbReference type="ARBA" id="ARBA00022741"/>
    </source>
</evidence>
<dbReference type="Proteomes" id="UP000031512">
    <property type="component" value="Chromosome 1"/>
</dbReference>
<dbReference type="VEuPathDB" id="PiroplasmaDB:BEWA_030150"/>
<dbReference type="Gene3D" id="1.10.510.10">
    <property type="entry name" value="Transferase(Phosphotransferase) domain 1"/>
    <property type="match status" value="1"/>
</dbReference>
<dbReference type="SUPFAM" id="SSF54495">
    <property type="entry name" value="UBC-like"/>
    <property type="match status" value="1"/>
</dbReference>
<name>L0AY21_THEEQ</name>